<comment type="caution">
    <text evidence="1">The sequence shown here is derived from an EMBL/GenBank/DDBJ whole genome shotgun (WGS) entry which is preliminary data.</text>
</comment>
<dbReference type="STRING" id="469381.Dpep_1775"/>
<dbReference type="PANTHER" id="PTHR43434">
    <property type="entry name" value="PHOSPHOGLYCOLATE PHOSPHATASE"/>
    <property type="match status" value="1"/>
</dbReference>
<dbReference type="Pfam" id="PF00702">
    <property type="entry name" value="Hydrolase"/>
    <property type="match status" value="1"/>
</dbReference>
<dbReference type="EMBL" id="ABTR02000001">
    <property type="protein sequence ID" value="EFC91799.1"/>
    <property type="molecule type" value="Genomic_DNA"/>
</dbReference>
<dbReference type="eggNOG" id="COG0546">
    <property type="taxonomic scope" value="Bacteria"/>
</dbReference>
<dbReference type="PaxDb" id="469381-Dpep_1775"/>
<dbReference type="RefSeq" id="WP_005661423.1">
    <property type="nucleotide sequence ID" value="NZ_ABTR02000001.1"/>
</dbReference>
<dbReference type="OrthoDB" id="5623813at2"/>
<dbReference type="PANTHER" id="PTHR43434:SF1">
    <property type="entry name" value="PHOSPHOGLYCOLATE PHOSPHATASE"/>
    <property type="match status" value="1"/>
</dbReference>
<dbReference type="InterPro" id="IPR050155">
    <property type="entry name" value="HAD-like_hydrolase_sf"/>
</dbReference>
<protein>
    <submittedName>
        <fullName evidence="1">HAD-superfamily hydrolase, subfamily IA, variant 3</fullName>
    </submittedName>
</protein>
<keyword evidence="2" id="KW-1185">Reference proteome</keyword>
<dbReference type="Gene3D" id="3.40.50.1000">
    <property type="entry name" value="HAD superfamily/HAD-like"/>
    <property type="match status" value="1"/>
</dbReference>
<dbReference type="GO" id="GO:0008967">
    <property type="term" value="F:phosphoglycolate phosphatase activity"/>
    <property type="evidence" value="ECO:0007669"/>
    <property type="project" value="TreeGrafter"/>
</dbReference>
<gene>
    <name evidence="1" type="ORF">Dpep_1775</name>
</gene>
<dbReference type="SFLD" id="SFLDS00003">
    <property type="entry name" value="Haloacid_Dehalogenase"/>
    <property type="match status" value="1"/>
</dbReference>
<evidence type="ECO:0000313" key="2">
    <source>
        <dbReference type="Proteomes" id="UP000006427"/>
    </source>
</evidence>
<organism evidence="1 2">
    <name type="scientific">Dethiosulfovibrio peptidovorans DSM 11002</name>
    <dbReference type="NCBI Taxonomy" id="469381"/>
    <lineage>
        <taxon>Bacteria</taxon>
        <taxon>Thermotogati</taxon>
        <taxon>Synergistota</taxon>
        <taxon>Synergistia</taxon>
        <taxon>Synergistales</taxon>
        <taxon>Dethiosulfovibrionaceae</taxon>
        <taxon>Dethiosulfovibrio</taxon>
    </lineage>
</organism>
<dbReference type="SUPFAM" id="SSF56784">
    <property type="entry name" value="HAD-like"/>
    <property type="match status" value="1"/>
</dbReference>
<dbReference type="InterPro" id="IPR023214">
    <property type="entry name" value="HAD_sf"/>
</dbReference>
<dbReference type="InterPro" id="IPR006439">
    <property type="entry name" value="HAD-SF_hydro_IA"/>
</dbReference>
<keyword evidence="1" id="KW-0378">Hydrolase</keyword>
<dbReference type="CDD" id="cd07505">
    <property type="entry name" value="HAD_BPGM-like"/>
    <property type="match status" value="1"/>
</dbReference>
<proteinExistence type="predicted"/>
<accession>D2Z8K2</accession>
<dbReference type="AlphaFoldDB" id="D2Z8K2"/>
<dbReference type="SFLD" id="SFLDG01129">
    <property type="entry name" value="C1.5:_HAD__Beta-PGM__Phosphata"/>
    <property type="match status" value="1"/>
</dbReference>
<reference evidence="1 2" key="1">
    <citation type="journal article" date="2010" name="Stand. Genomic Sci.">
        <title>Permanent draft genome sequence of Dethiosulfovibrio peptidovorans type strain (SEBR 4207).</title>
        <authorList>
            <person name="Labutti K."/>
            <person name="Mayilraj S."/>
            <person name="Clum A."/>
            <person name="Lucas S."/>
            <person name="Glavina Del Rio T."/>
            <person name="Nolan M."/>
            <person name="Tice H."/>
            <person name="Cheng J.F."/>
            <person name="Pitluck S."/>
            <person name="Liolios K."/>
            <person name="Ivanova N."/>
            <person name="Mavromatis K."/>
            <person name="Mikhailova N."/>
            <person name="Pati A."/>
            <person name="Goodwin L."/>
            <person name="Chen A."/>
            <person name="Palaniappan K."/>
            <person name="Land M."/>
            <person name="Hauser L."/>
            <person name="Chang Y.J."/>
            <person name="Jeffries C.D."/>
            <person name="Rohde M."/>
            <person name="Spring S."/>
            <person name="Goker M."/>
            <person name="Woyke T."/>
            <person name="Bristow J."/>
            <person name="Eisen J.A."/>
            <person name="Markowitz V."/>
            <person name="Hugenholtz P."/>
            <person name="Kyrpides N.C."/>
            <person name="Klenk H.P."/>
            <person name="Lapidus A."/>
        </authorList>
    </citation>
    <scope>NUCLEOTIDE SEQUENCE [LARGE SCALE GENOMIC DNA]</scope>
    <source>
        <strain evidence="1 2">DSM 11002</strain>
    </source>
</reference>
<dbReference type="NCBIfam" id="TIGR01509">
    <property type="entry name" value="HAD-SF-IA-v3"/>
    <property type="match status" value="1"/>
</dbReference>
<dbReference type="Proteomes" id="UP000006427">
    <property type="component" value="Unassembled WGS sequence"/>
</dbReference>
<dbReference type="Gene3D" id="1.10.260.80">
    <property type="match status" value="1"/>
</dbReference>
<dbReference type="GO" id="GO:0006281">
    <property type="term" value="P:DNA repair"/>
    <property type="evidence" value="ECO:0007669"/>
    <property type="project" value="TreeGrafter"/>
</dbReference>
<dbReference type="NCBIfam" id="TIGR01549">
    <property type="entry name" value="HAD-SF-IA-v1"/>
    <property type="match status" value="1"/>
</dbReference>
<dbReference type="InterPro" id="IPR036412">
    <property type="entry name" value="HAD-like_sf"/>
</dbReference>
<sequence>MSSSPLWNPLKGSGVIFDWDGVLAETRLDFSGIRERYFGGKRAAILEEMSLMDEEKRRALSEEIRAIELAGAEKAVPVPGSREVVDLVSKAGIPWAVVSRNCPESIELAARTIGFKLPVHTFHRESGPIKPSPEALWMAAEAIGSTSTECTVVGDFVYDLLGARRAGMRAVLVERSSVDWGHWADVSYPRMTDFLSALMNEDPIVPWEYHGLVSERGLSWLTSAWNVSIALPELWDEAILNSLMNLAGLGVGRFTVKTGTLAFDEWRGLPWLSPKDLERPKAFVLARILKKRYPKVVVEECEEGLSLSSLEGDLVNGLERHLS</sequence>
<evidence type="ECO:0000313" key="1">
    <source>
        <dbReference type="EMBL" id="EFC91799.1"/>
    </source>
</evidence>
<name>D2Z8K2_9BACT</name>